<proteinExistence type="inferred from homology"/>
<evidence type="ECO:0000256" key="2">
    <source>
        <dbReference type="PIRSR" id="PIRSR016184-1"/>
    </source>
</evidence>
<keyword evidence="3" id="KW-0413">Isomerase</keyword>
<name>A0A377SZB5_9NEIS</name>
<dbReference type="PANTHER" id="PTHR13774:SF32">
    <property type="entry name" value="ANTISENSE-ENHANCING SEQUENCE 1"/>
    <property type="match status" value="1"/>
</dbReference>
<dbReference type="Proteomes" id="UP000255108">
    <property type="component" value="Unassembled WGS sequence"/>
</dbReference>
<dbReference type="PANTHER" id="PTHR13774">
    <property type="entry name" value="PHENAZINE BIOSYNTHESIS PROTEIN"/>
    <property type="match status" value="1"/>
</dbReference>
<evidence type="ECO:0000313" key="5">
    <source>
        <dbReference type="Proteomes" id="UP000255108"/>
    </source>
</evidence>
<reference evidence="3 5" key="1">
    <citation type="submission" date="2018-06" db="EMBL/GenBank/DDBJ databases">
        <authorList>
            <consortium name="Pathogen Informatics"/>
            <person name="Doyle S."/>
        </authorList>
    </citation>
    <scope>NUCLEOTIDE SEQUENCE [LARGE SCALE GENOMIC DNA]</scope>
    <source>
        <strain evidence="3 5">NCTC11159</strain>
    </source>
</reference>
<evidence type="ECO:0000313" key="6">
    <source>
        <dbReference type="Proteomes" id="UP000295794"/>
    </source>
</evidence>
<comment type="similarity">
    <text evidence="1">Belongs to the PhzF family.</text>
</comment>
<dbReference type="Pfam" id="PF02567">
    <property type="entry name" value="PhzC-PhzF"/>
    <property type="match status" value="1"/>
</dbReference>
<dbReference type="NCBIfam" id="TIGR00654">
    <property type="entry name" value="PhzF_family"/>
    <property type="match status" value="1"/>
</dbReference>
<organism evidence="3 5">
    <name type="scientific">Iodobacter fluviatilis</name>
    <dbReference type="NCBI Taxonomy" id="537"/>
    <lineage>
        <taxon>Bacteria</taxon>
        <taxon>Pseudomonadati</taxon>
        <taxon>Pseudomonadota</taxon>
        <taxon>Betaproteobacteria</taxon>
        <taxon>Neisseriales</taxon>
        <taxon>Chitinibacteraceae</taxon>
        <taxon>Iodobacter</taxon>
    </lineage>
</organism>
<dbReference type="AlphaFoldDB" id="A0A377SZB5"/>
<dbReference type="InterPro" id="IPR003719">
    <property type="entry name" value="Phenazine_PhzF-like"/>
</dbReference>
<dbReference type="RefSeq" id="WP_115230004.1">
    <property type="nucleotide sequence ID" value="NZ_CAWOLO010000004.1"/>
</dbReference>
<dbReference type="Gene3D" id="3.10.310.10">
    <property type="entry name" value="Diaminopimelate Epimerase, Chain A, domain 1"/>
    <property type="match status" value="2"/>
</dbReference>
<reference evidence="4 6" key="2">
    <citation type="submission" date="2019-03" db="EMBL/GenBank/DDBJ databases">
        <title>Genomic Encyclopedia of Type Strains, Phase IV (KMG-IV): sequencing the most valuable type-strain genomes for metagenomic binning, comparative biology and taxonomic classification.</title>
        <authorList>
            <person name="Goeker M."/>
        </authorList>
    </citation>
    <scope>NUCLEOTIDE SEQUENCE [LARGE SCALE GENOMIC DNA]</scope>
    <source>
        <strain evidence="4 6">DSM 3764</strain>
    </source>
</reference>
<protein>
    <submittedName>
        <fullName evidence="4">PhzF family phenazine biosynthesis protein</fullName>
    </submittedName>
    <submittedName>
        <fullName evidence="3">Trans-2,3-dihydro-3-hydroxyanthranilate isomerase</fullName>
        <ecNumber evidence="3">5.3.3.17</ecNumber>
    </submittedName>
</protein>
<dbReference type="GO" id="GO:0102943">
    <property type="term" value="F:trans-2,3-dihydro-3-hydroxy-anthranilate isomerase activity"/>
    <property type="evidence" value="ECO:0007669"/>
    <property type="project" value="UniProtKB-EC"/>
</dbReference>
<sequence>MPTYSYRLVNVFAENIFAGNPLAVFTDATGLDEQTMQLLAAQLNLSETTFVFPSKVASAKVSIFTPMNEMPFAGHPSLGTAAVIRGQRNEVSLELKAGVIPVRFNGDVATLTANAATYRAGPALSDLAPALGLPLSVFVGEALCVDSGVEQLIVPLASAADVMACQPASHLFRNVVLQGRNRDGTLVWAWQDGEIIARYFWSQHGQIVEDNGTGSACANLGAYLLKQGVALPFAATMLQGHKAGRLAHLRLSITAEGRVEVGGRVVEVGRGEFDL</sequence>
<dbReference type="EMBL" id="UGHR01000004">
    <property type="protein sequence ID" value="STR45686.1"/>
    <property type="molecule type" value="Genomic_DNA"/>
</dbReference>
<dbReference type="PIRSF" id="PIRSF016184">
    <property type="entry name" value="PhzC_PhzF"/>
    <property type="match status" value="1"/>
</dbReference>
<evidence type="ECO:0000313" key="4">
    <source>
        <dbReference type="EMBL" id="TCU88185.1"/>
    </source>
</evidence>
<dbReference type="EMBL" id="SMBT01000004">
    <property type="protein sequence ID" value="TCU88185.1"/>
    <property type="molecule type" value="Genomic_DNA"/>
</dbReference>
<accession>A0A377SZB5</accession>
<dbReference type="EC" id="5.3.3.17" evidence="3"/>
<feature type="active site" evidence="2">
    <location>
        <position position="47"/>
    </location>
</feature>
<dbReference type="Proteomes" id="UP000295794">
    <property type="component" value="Unassembled WGS sequence"/>
</dbReference>
<evidence type="ECO:0000256" key="1">
    <source>
        <dbReference type="ARBA" id="ARBA00008270"/>
    </source>
</evidence>
<dbReference type="OrthoDB" id="9788221at2"/>
<dbReference type="GO" id="GO:0005737">
    <property type="term" value="C:cytoplasm"/>
    <property type="evidence" value="ECO:0007669"/>
    <property type="project" value="TreeGrafter"/>
</dbReference>
<keyword evidence="6" id="KW-1185">Reference proteome</keyword>
<evidence type="ECO:0000313" key="3">
    <source>
        <dbReference type="EMBL" id="STR45686.1"/>
    </source>
</evidence>
<dbReference type="SUPFAM" id="SSF54506">
    <property type="entry name" value="Diaminopimelate epimerase-like"/>
    <property type="match status" value="1"/>
</dbReference>
<gene>
    <name evidence="3" type="primary">phzF</name>
    <name evidence="4" type="ORF">EV682_104359</name>
    <name evidence="3" type="ORF">NCTC11159_04266</name>
</gene>